<dbReference type="Proteomes" id="UP001148018">
    <property type="component" value="Unassembled WGS sequence"/>
</dbReference>
<evidence type="ECO:0000313" key="2">
    <source>
        <dbReference type="EMBL" id="KAJ3599592.1"/>
    </source>
</evidence>
<reference evidence="2" key="1">
    <citation type="submission" date="2022-07" db="EMBL/GenBank/DDBJ databases">
        <title>Chromosome-level genome of Muraenolepis orangiensis.</title>
        <authorList>
            <person name="Kim J."/>
        </authorList>
    </citation>
    <scope>NUCLEOTIDE SEQUENCE</scope>
    <source>
        <strain evidence="2">KU_S4_2022</strain>
        <tissue evidence="2">Muscle</tissue>
    </source>
</reference>
<accession>A0A9Q0IGE1</accession>
<dbReference type="EMBL" id="JANIIK010000048">
    <property type="protein sequence ID" value="KAJ3599592.1"/>
    <property type="molecule type" value="Genomic_DNA"/>
</dbReference>
<feature type="compositionally biased region" description="Gly residues" evidence="1">
    <location>
        <begin position="22"/>
        <end position="33"/>
    </location>
</feature>
<comment type="caution">
    <text evidence="2">The sequence shown here is derived from an EMBL/GenBank/DDBJ whole genome shotgun (WGS) entry which is preliminary data.</text>
</comment>
<feature type="region of interest" description="Disordered" evidence="1">
    <location>
        <begin position="1"/>
        <end position="37"/>
    </location>
</feature>
<organism evidence="2 3">
    <name type="scientific">Muraenolepis orangiensis</name>
    <name type="common">Patagonian moray cod</name>
    <dbReference type="NCBI Taxonomy" id="630683"/>
    <lineage>
        <taxon>Eukaryota</taxon>
        <taxon>Metazoa</taxon>
        <taxon>Chordata</taxon>
        <taxon>Craniata</taxon>
        <taxon>Vertebrata</taxon>
        <taxon>Euteleostomi</taxon>
        <taxon>Actinopterygii</taxon>
        <taxon>Neopterygii</taxon>
        <taxon>Teleostei</taxon>
        <taxon>Neoteleostei</taxon>
        <taxon>Acanthomorphata</taxon>
        <taxon>Zeiogadaria</taxon>
        <taxon>Gadariae</taxon>
        <taxon>Gadiformes</taxon>
        <taxon>Muraenolepidoidei</taxon>
        <taxon>Muraenolepididae</taxon>
        <taxon>Muraenolepis</taxon>
    </lineage>
</organism>
<name>A0A9Q0IGE1_9TELE</name>
<sequence length="166" mass="18537">MESWLEEEQNGGILERDENGREQGGGADCGGGEAIDTHTHTHGSLSVKAPWTVVNFAKIIMSQRVRKPSLRDTVADSCCRHQFTSYHLPRTTYLVPPTSYHLPRTTYLVPPTSKVEADAIESELLKEYRFGPQQLIEIWGHACAIAITKDGPHWESSGYTEGVDKR</sequence>
<gene>
    <name evidence="2" type="ORF">NHX12_033548</name>
</gene>
<protein>
    <submittedName>
        <fullName evidence="2">Uncharacterized protein</fullName>
    </submittedName>
</protein>
<keyword evidence="3" id="KW-1185">Reference proteome</keyword>
<evidence type="ECO:0000313" key="3">
    <source>
        <dbReference type="Proteomes" id="UP001148018"/>
    </source>
</evidence>
<dbReference type="OrthoDB" id="10064708at2759"/>
<proteinExistence type="predicted"/>
<evidence type="ECO:0000256" key="1">
    <source>
        <dbReference type="SAM" id="MobiDB-lite"/>
    </source>
</evidence>
<dbReference type="AlphaFoldDB" id="A0A9Q0IGE1"/>